<name>A0A1D2JHX6_PARBR</name>
<dbReference type="VEuPathDB" id="FungiDB:PABG_11599"/>
<reference evidence="1 2" key="1">
    <citation type="submission" date="2016-06" db="EMBL/GenBank/DDBJ databases">
        <authorList>
            <person name="Kjaerup R.B."/>
            <person name="Dalgaard T.S."/>
            <person name="Juul-Madsen H.R."/>
        </authorList>
    </citation>
    <scope>NUCLEOTIDE SEQUENCE [LARGE SCALE GENOMIC DNA]</scope>
    <source>
        <strain evidence="1 2">Pb300</strain>
    </source>
</reference>
<dbReference type="Proteomes" id="UP000242814">
    <property type="component" value="Unassembled WGS sequence"/>
</dbReference>
<dbReference type="EMBL" id="LZYO01000087">
    <property type="protein sequence ID" value="ODH36705.1"/>
    <property type="molecule type" value="Genomic_DNA"/>
</dbReference>
<dbReference type="VEuPathDB" id="FungiDB:PADG_01230"/>
<accession>A0A1D2JHX6</accession>
<evidence type="ECO:0000313" key="1">
    <source>
        <dbReference type="EMBL" id="ODH36705.1"/>
    </source>
</evidence>
<proteinExistence type="predicted"/>
<evidence type="ECO:0000313" key="2">
    <source>
        <dbReference type="Proteomes" id="UP000242814"/>
    </source>
</evidence>
<sequence length="79" mass="8615">MHPTEKLSLDASAHSSGFPIVSIVNGMTVHIRFSQFGSIGWQPQQRLAVEQTQMQEVILALAGMIDDYSGVIPCKRCVG</sequence>
<gene>
    <name evidence="1" type="ORF">ACO22_02717</name>
</gene>
<dbReference type="OrthoDB" id="75169at2759"/>
<dbReference type="AlphaFoldDB" id="A0A1D2JHX6"/>
<comment type="caution">
    <text evidence="1">The sequence shown here is derived from an EMBL/GenBank/DDBJ whole genome shotgun (WGS) entry which is preliminary data.</text>
</comment>
<protein>
    <submittedName>
        <fullName evidence="1">Uncharacterized protein</fullName>
    </submittedName>
</protein>
<organism evidence="1 2">
    <name type="scientific">Paracoccidioides brasiliensis</name>
    <dbReference type="NCBI Taxonomy" id="121759"/>
    <lineage>
        <taxon>Eukaryota</taxon>
        <taxon>Fungi</taxon>
        <taxon>Dikarya</taxon>
        <taxon>Ascomycota</taxon>
        <taxon>Pezizomycotina</taxon>
        <taxon>Eurotiomycetes</taxon>
        <taxon>Eurotiomycetidae</taxon>
        <taxon>Onygenales</taxon>
        <taxon>Ajellomycetaceae</taxon>
        <taxon>Paracoccidioides</taxon>
    </lineage>
</organism>